<dbReference type="InterPro" id="IPR000718">
    <property type="entry name" value="Peptidase_M13"/>
</dbReference>
<dbReference type="SUPFAM" id="SSF55486">
    <property type="entry name" value="Metalloproteases ('zincins'), catalytic domain"/>
    <property type="match status" value="1"/>
</dbReference>
<reference evidence="2 3" key="1">
    <citation type="submission" date="2021-06" db="EMBL/GenBank/DDBJ databases">
        <authorList>
            <person name="Palmer J.M."/>
        </authorList>
    </citation>
    <scope>NUCLEOTIDE SEQUENCE [LARGE SCALE GENOMIC DNA]</scope>
    <source>
        <strain evidence="2 3">AS_MEX2019</strain>
        <tissue evidence="2">Muscle</tissue>
    </source>
</reference>
<dbReference type="PANTHER" id="PTHR11733:SF195">
    <property type="entry name" value="ENDOTHELIN-CONVERTING ENZYME-LIKE 1"/>
    <property type="match status" value="1"/>
</dbReference>
<evidence type="ECO:0000313" key="2">
    <source>
        <dbReference type="EMBL" id="MEQ2299062.1"/>
    </source>
</evidence>
<evidence type="ECO:0000259" key="1">
    <source>
        <dbReference type="Pfam" id="PF05649"/>
    </source>
</evidence>
<name>A0ABV0YZH8_9TELE</name>
<protein>
    <recommendedName>
        <fullName evidence="1">Peptidase M13 N-terminal domain-containing protein</fullName>
    </recommendedName>
</protein>
<proteinExistence type="predicted"/>
<dbReference type="Gene3D" id="1.10.1380.10">
    <property type="entry name" value="Neutral endopeptidase , domain2"/>
    <property type="match status" value="1"/>
</dbReference>
<dbReference type="InterPro" id="IPR042089">
    <property type="entry name" value="Peptidase_M13_dom_2"/>
</dbReference>
<gene>
    <name evidence="2" type="ORF">AMECASPLE_011682</name>
</gene>
<sequence length="354" mass="40467">MLWRIVAALSEHLSTAFRSTIHEFSREIDGTEQQLELGRLCLTQANKHFGMALGALFVQKHFSSQSKAKVQELVEDIKHSLDLRLQELDWMDEATKEAARAKLKHMMVMTGYPDFLLKPELIDQEYGFDVNKKTYFKNILNSIKFNIKLSVKKIHEQVDKTAWLLPPQALNAYYLPNKNQMGLAHRLCLPTGFNLFQKNQCELNQRLPGGYPGWPWWLRSNSNYVFKDLPRIILATTWRLPRLAPVASFRTSLAPRISPGRILHTHLPDAKLWNFPGWLLPDPDSPETIQPNLSTLHLSADASPALQALTQVTKKSSDLPLSPYSLLLQSESLSSWRIAYSLLLFLHTIPIHSP</sequence>
<dbReference type="Proteomes" id="UP001469553">
    <property type="component" value="Unassembled WGS sequence"/>
</dbReference>
<dbReference type="PROSITE" id="PS51885">
    <property type="entry name" value="NEPRILYSIN"/>
    <property type="match status" value="1"/>
</dbReference>
<dbReference type="Pfam" id="PF05649">
    <property type="entry name" value="Peptidase_M13_N"/>
    <property type="match status" value="1"/>
</dbReference>
<accession>A0ABV0YZH8</accession>
<dbReference type="InterPro" id="IPR008753">
    <property type="entry name" value="Peptidase_M13_N"/>
</dbReference>
<dbReference type="EMBL" id="JAHRIP010047735">
    <property type="protein sequence ID" value="MEQ2299062.1"/>
    <property type="molecule type" value="Genomic_DNA"/>
</dbReference>
<dbReference type="PANTHER" id="PTHR11733">
    <property type="entry name" value="ZINC METALLOPROTEASE FAMILY M13 NEPRILYSIN-RELATED"/>
    <property type="match status" value="1"/>
</dbReference>
<organism evidence="2 3">
    <name type="scientific">Ameca splendens</name>
    <dbReference type="NCBI Taxonomy" id="208324"/>
    <lineage>
        <taxon>Eukaryota</taxon>
        <taxon>Metazoa</taxon>
        <taxon>Chordata</taxon>
        <taxon>Craniata</taxon>
        <taxon>Vertebrata</taxon>
        <taxon>Euteleostomi</taxon>
        <taxon>Actinopterygii</taxon>
        <taxon>Neopterygii</taxon>
        <taxon>Teleostei</taxon>
        <taxon>Neoteleostei</taxon>
        <taxon>Acanthomorphata</taxon>
        <taxon>Ovalentaria</taxon>
        <taxon>Atherinomorphae</taxon>
        <taxon>Cyprinodontiformes</taxon>
        <taxon>Goodeidae</taxon>
        <taxon>Ameca</taxon>
    </lineage>
</organism>
<comment type="caution">
    <text evidence="2">The sequence shown here is derived from an EMBL/GenBank/DDBJ whole genome shotgun (WGS) entry which is preliminary data.</text>
</comment>
<dbReference type="Gene3D" id="3.40.390.10">
    <property type="entry name" value="Collagenase (Catalytic Domain)"/>
    <property type="match status" value="1"/>
</dbReference>
<dbReference type="InterPro" id="IPR024079">
    <property type="entry name" value="MetalloPept_cat_dom_sf"/>
</dbReference>
<evidence type="ECO:0000313" key="3">
    <source>
        <dbReference type="Proteomes" id="UP001469553"/>
    </source>
</evidence>
<keyword evidence="3" id="KW-1185">Reference proteome</keyword>
<feature type="domain" description="Peptidase M13 N-terminal" evidence="1">
    <location>
        <begin position="1"/>
        <end position="113"/>
    </location>
</feature>